<dbReference type="AlphaFoldDB" id="A0A0N0U418"/>
<feature type="region of interest" description="Disordered" evidence="1">
    <location>
        <begin position="842"/>
        <end position="867"/>
    </location>
</feature>
<proteinExistence type="predicted"/>
<dbReference type="EMBL" id="KQ435851">
    <property type="protein sequence ID" value="KOX70808.1"/>
    <property type="molecule type" value="Genomic_DNA"/>
</dbReference>
<organism evidence="2 3">
    <name type="scientific">Melipona quadrifasciata</name>
    <dbReference type="NCBI Taxonomy" id="166423"/>
    <lineage>
        <taxon>Eukaryota</taxon>
        <taxon>Metazoa</taxon>
        <taxon>Ecdysozoa</taxon>
        <taxon>Arthropoda</taxon>
        <taxon>Hexapoda</taxon>
        <taxon>Insecta</taxon>
        <taxon>Pterygota</taxon>
        <taxon>Neoptera</taxon>
        <taxon>Endopterygota</taxon>
        <taxon>Hymenoptera</taxon>
        <taxon>Apocrita</taxon>
        <taxon>Aculeata</taxon>
        <taxon>Apoidea</taxon>
        <taxon>Anthophila</taxon>
        <taxon>Apidae</taxon>
        <taxon>Melipona</taxon>
    </lineage>
</organism>
<gene>
    <name evidence="2" type="ORF">WN51_02232</name>
</gene>
<feature type="compositionally biased region" description="Basic residues" evidence="1">
    <location>
        <begin position="846"/>
        <end position="855"/>
    </location>
</feature>
<feature type="compositionally biased region" description="Basic residues" evidence="1">
    <location>
        <begin position="742"/>
        <end position="752"/>
    </location>
</feature>
<evidence type="ECO:0000256" key="1">
    <source>
        <dbReference type="SAM" id="MobiDB-lite"/>
    </source>
</evidence>
<dbReference type="OrthoDB" id="6374728at2759"/>
<dbReference type="Proteomes" id="UP000053105">
    <property type="component" value="Unassembled WGS sequence"/>
</dbReference>
<dbReference type="STRING" id="166423.A0A0N0U418"/>
<protein>
    <submittedName>
        <fullName evidence="2">Uncharacterized protein</fullName>
    </submittedName>
</protein>
<name>A0A0N0U418_9HYME</name>
<evidence type="ECO:0000313" key="2">
    <source>
        <dbReference type="EMBL" id="KOX70808.1"/>
    </source>
</evidence>
<accession>A0A0N0U418</accession>
<feature type="region of interest" description="Disordered" evidence="1">
    <location>
        <begin position="732"/>
        <end position="808"/>
    </location>
</feature>
<sequence length="867" mass="99011">MVIQASLYLIKWEQKVSENAHGHLLDWKIYFSSTVIRRVKALVGSYRHRARNSNRFLKNKSSRIESRRRSDTVMLVLGNWYKVLGLWKEKFVPKFLGGTRLRGKMEQDGGGSGLFDGDSDKVSSGPAHSASFPFLPPNVPLQGTACRPGLQQLPELPLRPPLHLRLKEGSKLKFTSKFLGHYGDSASQRSIAIRVTSVQRTLSAGALSGNSTLFRFAIARLAKRLIEMRMYRCNPAEGRKAKKKLWWNFKVEERRMTLEETRQSAAVWLPGSPPVMKPAGDTGEINFCPKNAISERTRLSYGTLRVWESPHDKQLKREEIIYSNYHFPDFERQIGQQNSTEIIILSRSKVFIKEVHPYSRLCTLGNSEKSKMIEIDRFLSTNVYPTHAFVGLLPSDRSVETVFVACHGPSEPAIDLAIPRNVNGSLIKSTKLSKLCQKEVDKSVYRIRRDDTSLSTFRGDSCNKRIPPSKVLKGCMKDEKDAWKDEWNLRKEKERTDRIQPRHVEHSIEVTPRMTLGLDFLCFLLHFSGKACYSPTVELVRFDHSFQPRSTAEYSIPDILSLKVILVGVTQKIGPLQVSRSRTVELNGDSSLASSGNVKFEFDSTLQRFDFSPSSNNNRIESKEFIQSTKIHVGRFSVFQERLSRFLDPVTAVADVRLHLSEQPHEKALRQDLLDEFLPSSTSIDLSGTDSALYPFDPQQESYQEIWLPPTSMYPYFLFPGAARTSYYDHESTYDVQEPGQRRQHGHRHQHGRHQEAPELPGRPGVLVVETYDPRADHENRQEARAGTDDEHRPLYREKDADDLKVISHPDNSTSFEVIESQLENPLIDADHHDLVAMKQIPVPGGHHHKTQHKRNQTDDRNRSTKL</sequence>
<feature type="compositionally biased region" description="Basic and acidic residues" evidence="1">
    <location>
        <begin position="772"/>
        <end position="808"/>
    </location>
</feature>
<keyword evidence="3" id="KW-1185">Reference proteome</keyword>
<evidence type="ECO:0000313" key="3">
    <source>
        <dbReference type="Proteomes" id="UP000053105"/>
    </source>
</evidence>
<reference evidence="2 3" key="1">
    <citation type="submission" date="2015-07" db="EMBL/GenBank/DDBJ databases">
        <title>The genome of Melipona quadrifasciata.</title>
        <authorList>
            <person name="Pan H."/>
            <person name="Kapheim K."/>
        </authorList>
    </citation>
    <scope>NUCLEOTIDE SEQUENCE [LARGE SCALE GENOMIC DNA]</scope>
    <source>
        <strain evidence="2">0111107301</strain>
        <tissue evidence="2">Whole body</tissue>
    </source>
</reference>
<feature type="compositionally biased region" description="Basic and acidic residues" evidence="1">
    <location>
        <begin position="856"/>
        <end position="867"/>
    </location>
</feature>